<evidence type="ECO:0000256" key="1">
    <source>
        <dbReference type="SAM" id="Phobius"/>
    </source>
</evidence>
<protein>
    <submittedName>
        <fullName evidence="2">Uncharacterized protein</fullName>
    </submittedName>
</protein>
<dbReference type="Proteomes" id="UP000244811">
    <property type="component" value="Chromosome 1"/>
</dbReference>
<keyword evidence="1" id="KW-0472">Membrane</keyword>
<feature type="transmembrane region" description="Helical" evidence="1">
    <location>
        <begin position="140"/>
        <end position="159"/>
    </location>
</feature>
<keyword evidence="1" id="KW-0812">Transmembrane</keyword>
<accession>A0A976QUC9</accession>
<proteinExistence type="predicted"/>
<name>A0A976QUC9_THEOR</name>
<dbReference type="AlphaFoldDB" id="A0A976QUC9"/>
<feature type="transmembrane region" description="Helical" evidence="1">
    <location>
        <begin position="33"/>
        <end position="52"/>
    </location>
</feature>
<feature type="transmembrane region" description="Helical" evidence="1">
    <location>
        <begin position="174"/>
        <end position="193"/>
    </location>
</feature>
<feature type="transmembrane region" description="Helical" evidence="1">
    <location>
        <begin position="110"/>
        <end position="133"/>
    </location>
</feature>
<dbReference type="EMBL" id="CP056069">
    <property type="protein sequence ID" value="UKK00365.2"/>
    <property type="molecule type" value="Genomic_DNA"/>
</dbReference>
<evidence type="ECO:0000313" key="3">
    <source>
        <dbReference type="Proteomes" id="UP000244811"/>
    </source>
</evidence>
<sequence length="323" mass="36617">MSAHLSRLITFLAQLVLDFVYRDNALPKVRFQFLLCSLLNATAVGCLFYYHYDTSCGDPDKPESLKPDPKISEEANICETTEGSETVQNGKIEVKVHSFMDTFTVAASPFFMYSAGSILFDTVHPGVIPYALLTTEKCHLINMVSPVANLTGPLVLFILETAGKYDNWNPSFDSAWLFTVPMTIVFVYSLLSVHSRIPSARKIINNRPRVLAMTFTGALGNSFMDPLSFSGVAKLLFVSKDFIPHLGVLLAHELYCITIRYFNDKLSVGYNVVRNSLGYVFPKFRPNHRMSKWNTFWYVLKQTFRKAIRDARSDLKLDVKKYL</sequence>
<gene>
    <name evidence="2" type="ORF">MACK_000437</name>
</gene>
<reference evidence="2" key="1">
    <citation type="submission" date="2022-07" db="EMBL/GenBank/DDBJ databases">
        <title>Evaluation of T. orientalis genome assembly methods using nanopore sequencing and analysis of variation between genomes.</title>
        <authorList>
            <person name="Yam J."/>
            <person name="Micallef M.L."/>
            <person name="Liu M."/>
            <person name="Djordjevic S.P."/>
            <person name="Bogema D.R."/>
            <person name="Jenkins C."/>
        </authorList>
    </citation>
    <scope>NUCLEOTIDE SEQUENCE</scope>
    <source>
        <strain evidence="2">Goon Nure</strain>
    </source>
</reference>
<organism evidence="2 3">
    <name type="scientific">Theileria orientalis</name>
    <dbReference type="NCBI Taxonomy" id="68886"/>
    <lineage>
        <taxon>Eukaryota</taxon>
        <taxon>Sar</taxon>
        <taxon>Alveolata</taxon>
        <taxon>Apicomplexa</taxon>
        <taxon>Aconoidasida</taxon>
        <taxon>Piroplasmida</taxon>
        <taxon>Theileriidae</taxon>
        <taxon>Theileria</taxon>
    </lineage>
</organism>
<evidence type="ECO:0000313" key="2">
    <source>
        <dbReference type="EMBL" id="UKK00365.2"/>
    </source>
</evidence>
<keyword evidence="1" id="KW-1133">Transmembrane helix</keyword>